<dbReference type="RefSeq" id="XP_035682345.1">
    <property type="nucleotide sequence ID" value="XM_035826452.1"/>
</dbReference>
<dbReference type="InterPro" id="IPR001024">
    <property type="entry name" value="PLAT/LH2_dom"/>
</dbReference>
<proteinExistence type="inferred from homology"/>
<dbReference type="PANTHER" id="PTHR31718:SF60">
    <property type="entry name" value="LIPOXYGENASE HOMOLOGY DOMAIN-CONTAINING PROTEIN 1"/>
    <property type="match status" value="1"/>
</dbReference>
<gene>
    <name evidence="5" type="primary">LOC118419836</name>
</gene>
<dbReference type="Gene3D" id="2.40.180.10">
    <property type="entry name" value="Catalase core domain"/>
    <property type="match status" value="1"/>
</dbReference>
<evidence type="ECO:0000313" key="4">
    <source>
        <dbReference type="Proteomes" id="UP000001554"/>
    </source>
</evidence>
<organism evidence="4 5">
    <name type="scientific">Branchiostoma floridae</name>
    <name type="common">Florida lancelet</name>
    <name type="synonym">Amphioxus</name>
    <dbReference type="NCBI Taxonomy" id="7739"/>
    <lineage>
        <taxon>Eukaryota</taxon>
        <taxon>Metazoa</taxon>
        <taxon>Chordata</taxon>
        <taxon>Cephalochordata</taxon>
        <taxon>Leptocardii</taxon>
        <taxon>Amphioxiformes</taxon>
        <taxon>Branchiostomatidae</taxon>
        <taxon>Branchiostoma</taxon>
    </lineage>
</organism>
<dbReference type="GO" id="GO:0004497">
    <property type="term" value="F:monooxygenase activity"/>
    <property type="evidence" value="ECO:0007669"/>
    <property type="project" value="InterPro"/>
</dbReference>
<dbReference type="GO" id="GO:0005506">
    <property type="term" value="F:iron ion binding"/>
    <property type="evidence" value="ECO:0007669"/>
    <property type="project" value="InterPro"/>
</dbReference>
<dbReference type="PANTHER" id="PTHR31718">
    <property type="entry name" value="PLAT DOMAIN-CONTAINING PROTEIN"/>
    <property type="match status" value="1"/>
</dbReference>
<protein>
    <submittedName>
        <fullName evidence="5">Allene oxide synthase 1, chloroplastic-like</fullName>
    </submittedName>
</protein>
<dbReference type="OrthoDB" id="5322100at2759"/>
<dbReference type="AlphaFoldDB" id="A0A9J7LII3"/>
<feature type="domain" description="PLAT" evidence="3">
    <location>
        <begin position="457"/>
        <end position="577"/>
    </location>
</feature>
<evidence type="ECO:0000256" key="2">
    <source>
        <dbReference type="PROSITE-ProRule" id="PRU00152"/>
    </source>
</evidence>
<dbReference type="Pfam" id="PF01477">
    <property type="entry name" value="PLAT"/>
    <property type="match status" value="1"/>
</dbReference>
<accession>A0A9J7LII3</accession>
<comment type="similarity">
    <text evidence="1">Belongs to the cytochrome P450 family.</text>
</comment>
<dbReference type="Pfam" id="PF00067">
    <property type="entry name" value="p450"/>
    <property type="match status" value="1"/>
</dbReference>
<comment type="caution">
    <text evidence="2">Lacks conserved residue(s) required for the propagation of feature annotation.</text>
</comment>
<dbReference type="KEGG" id="bfo:118419836"/>
<evidence type="ECO:0000313" key="5">
    <source>
        <dbReference type="RefSeq" id="XP_035682345.1"/>
    </source>
</evidence>
<dbReference type="InterPro" id="IPR001128">
    <property type="entry name" value="Cyt_P450"/>
</dbReference>
<dbReference type="GeneID" id="118419836"/>
<dbReference type="SUPFAM" id="SSF48264">
    <property type="entry name" value="Cytochrome P450"/>
    <property type="match status" value="1"/>
</dbReference>
<dbReference type="CDD" id="cd00113">
    <property type="entry name" value="PLAT"/>
    <property type="match status" value="1"/>
</dbReference>
<name>A0A9J7LII3_BRAFL</name>
<dbReference type="SUPFAM" id="SSF49723">
    <property type="entry name" value="Lipase/lipooxygenase domain (PLAT/LH2 domain)"/>
    <property type="match status" value="1"/>
</dbReference>
<dbReference type="GO" id="GO:0016705">
    <property type="term" value="F:oxidoreductase activity, acting on paired donors, with incorporation or reduction of molecular oxygen"/>
    <property type="evidence" value="ECO:0007669"/>
    <property type="project" value="InterPro"/>
</dbReference>
<dbReference type="PROSITE" id="PS50095">
    <property type="entry name" value="PLAT"/>
    <property type="match status" value="1"/>
</dbReference>
<keyword evidence="4" id="KW-1185">Reference proteome</keyword>
<evidence type="ECO:0000256" key="1">
    <source>
        <dbReference type="ARBA" id="ARBA00010617"/>
    </source>
</evidence>
<reference evidence="5" key="2">
    <citation type="submission" date="2025-08" db="UniProtKB">
        <authorList>
            <consortium name="RefSeq"/>
        </authorList>
    </citation>
    <scope>IDENTIFICATION</scope>
    <source>
        <strain evidence="5">S238N-H82</strain>
        <tissue evidence="5">Testes</tissue>
    </source>
</reference>
<reference evidence="4" key="1">
    <citation type="journal article" date="2020" name="Nat. Ecol. Evol.">
        <title>Deeply conserved synteny resolves early events in vertebrate evolution.</title>
        <authorList>
            <person name="Simakov O."/>
            <person name="Marletaz F."/>
            <person name="Yue J.X."/>
            <person name="O'Connell B."/>
            <person name="Jenkins J."/>
            <person name="Brandt A."/>
            <person name="Calef R."/>
            <person name="Tung C.H."/>
            <person name="Huang T.K."/>
            <person name="Schmutz J."/>
            <person name="Satoh N."/>
            <person name="Yu J.K."/>
            <person name="Putnam N.H."/>
            <person name="Green R.E."/>
            <person name="Rokhsar D.S."/>
        </authorList>
    </citation>
    <scope>NUCLEOTIDE SEQUENCE [LARGE SCALE GENOMIC DNA]</scope>
    <source>
        <strain evidence="4">S238N-H82</strain>
    </source>
</reference>
<dbReference type="Gene3D" id="1.10.630.10">
    <property type="entry name" value="Cytochrome P450"/>
    <property type="match status" value="1"/>
</dbReference>
<dbReference type="InterPro" id="IPR036396">
    <property type="entry name" value="Cyt_P450_sf"/>
</dbReference>
<dbReference type="OMA" id="DFTEGIC"/>
<evidence type="ECO:0000259" key="3">
    <source>
        <dbReference type="PROSITE" id="PS50095"/>
    </source>
</evidence>
<dbReference type="CDD" id="cd11071">
    <property type="entry name" value="CYP74"/>
    <property type="match status" value="1"/>
</dbReference>
<sequence>MGNQVGTVRLLGWGNQALKPNREEDFVEKNIGFPCRVVTGNKAVQSVFDIELFKKEEFCFGVAEVRRDFTEGICPSVSSNGKIHEKNKGFLMEVIAKAGEGIPSSTASSVLSNISKWGSTAMSDFESKLLAVAADTVLPNIFGESSSFNAEDIRLYIIGATEVRSCIVKALTSKNLDEERQAVRSIIGKIKTSERYQQLMDLGHAYGLGEAETTAQLLLPVFFNGVAGIRANLVSSFARLDTISAEDREELREEALAALKKHGGLTRESLEEMPKMESFVLEVLRACPSPMFWSTIATRPTTVEYTTESGEHALKIKEGERVYASSYWALRDPAVFDKPEDFMWRRFLGPDGDARRKHHVIFHGRLTDTPAVNNHMCPGKDVSLSALKGSIAIFNTFFGWELQEPPVWTGTKMTRGSQPDYEVKIKSFWVQHPEDLNEIFPSHFRDIIDEVDDVDDIDVLVKTKTGTYSGSGTNSNVYIRLFDDKGHQSRELQLDVWWKNDFEKGQEGQYKLKDVKVAAPIVKIELFRDGCHPDDDWYCESVSVQLNPDNSGPTYDFSVNRWIRQNDHVWLSPGGCERPQDDVNPKDD</sequence>
<dbReference type="GO" id="GO:0020037">
    <property type="term" value="F:heme binding"/>
    <property type="evidence" value="ECO:0007669"/>
    <property type="project" value="InterPro"/>
</dbReference>
<dbReference type="Proteomes" id="UP000001554">
    <property type="component" value="Chromosome 7"/>
</dbReference>
<dbReference type="InterPro" id="IPR036392">
    <property type="entry name" value="PLAT/LH2_dom_sf"/>
</dbReference>